<organism evidence="1 2">
    <name type="scientific">Hydrogenispora ethanolica</name>
    <dbReference type="NCBI Taxonomy" id="1082276"/>
    <lineage>
        <taxon>Bacteria</taxon>
        <taxon>Bacillati</taxon>
        <taxon>Bacillota</taxon>
        <taxon>Hydrogenispora</taxon>
    </lineage>
</organism>
<gene>
    <name evidence="1" type="ORF">EDC14_102662</name>
</gene>
<protein>
    <submittedName>
        <fullName evidence="1">Uncharacterized protein</fullName>
    </submittedName>
</protein>
<dbReference type="RefSeq" id="WP_132015803.1">
    <property type="nucleotide sequence ID" value="NZ_SLUN01000026.1"/>
</dbReference>
<reference evidence="1 2" key="1">
    <citation type="submission" date="2019-03" db="EMBL/GenBank/DDBJ databases">
        <title>Genomic Encyclopedia of Type Strains, Phase IV (KMG-IV): sequencing the most valuable type-strain genomes for metagenomic binning, comparative biology and taxonomic classification.</title>
        <authorList>
            <person name="Goeker M."/>
        </authorList>
    </citation>
    <scope>NUCLEOTIDE SEQUENCE [LARGE SCALE GENOMIC DNA]</scope>
    <source>
        <strain evidence="1 2">LX-B</strain>
    </source>
</reference>
<dbReference type="EMBL" id="SLUN01000026">
    <property type="protein sequence ID" value="TCL62318.1"/>
    <property type="molecule type" value="Genomic_DNA"/>
</dbReference>
<evidence type="ECO:0000313" key="1">
    <source>
        <dbReference type="EMBL" id="TCL62318.1"/>
    </source>
</evidence>
<comment type="caution">
    <text evidence="1">The sequence shown here is derived from an EMBL/GenBank/DDBJ whole genome shotgun (WGS) entry which is preliminary data.</text>
</comment>
<keyword evidence="2" id="KW-1185">Reference proteome</keyword>
<accession>A0A4R1R9H2</accession>
<name>A0A4R1R9H2_HYDET</name>
<proteinExistence type="predicted"/>
<evidence type="ECO:0000313" key="2">
    <source>
        <dbReference type="Proteomes" id="UP000295008"/>
    </source>
</evidence>
<dbReference type="AlphaFoldDB" id="A0A4R1R9H2"/>
<dbReference type="OrthoDB" id="1810260at2"/>
<sequence>MNEFLTAMATDMGIDRYQYESDDSFIFRLCYSALGQWCLRTAQNSSNGIIGTTKHNQTIVLNELLQRYSELFPSVANRFIGANSQQADLPVHIRRVYEETGYLLTDDNNRNQLANFGRSIIIGNTSLFFGVPNMAFTVNGLGVFSTPTSYQFTAREFLIRDTLTYEEYFQSRFDIIDFYERDINVDELEFFNPLSNNVPSLSWSKKIETDCSVARKSEIGPFYRVMRESDTSLLFAEEPPIETQNDSLISYEYRRLYYALKAHYGNPLNVKVVSRDSKYSEIKINGYLPNREYYYLLLLSWPVNHAFDKVNFLVKNCFVPEVIATLRNIGIDVKGGNANA</sequence>
<dbReference type="Proteomes" id="UP000295008">
    <property type="component" value="Unassembled WGS sequence"/>
</dbReference>